<dbReference type="Gene3D" id="1.25.40.10">
    <property type="entry name" value="Tetratricopeptide repeat domain"/>
    <property type="match status" value="3"/>
</dbReference>
<dbReference type="AlphaFoldDB" id="A0A1G7D5Z7"/>
<dbReference type="Pfam" id="PF13181">
    <property type="entry name" value="TPR_8"/>
    <property type="match status" value="2"/>
</dbReference>
<dbReference type="PANTHER" id="PTHR44858">
    <property type="entry name" value="TETRATRICOPEPTIDE REPEAT PROTEIN 6"/>
    <property type="match status" value="1"/>
</dbReference>
<keyword evidence="1" id="KW-0677">Repeat</keyword>
<dbReference type="InterPro" id="IPR011990">
    <property type="entry name" value="TPR-like_helical_dom_sf"/>
</dbReference>
<dbReference type="PANTHER" id="PTHR44858:SF1">
    <property type="entry name" value="UDP-N-ACETYLGLUCOSAMINE--PEPTIDE N-ACETYLGLUCOSAMINYLTRANSFERASE SPINDLY-RELATED"/>
    <property type="match status" value="1"/>
</dbReference>
<dbReference type="EMBL" id="FNBA01000001">
    <property type="protein sequence ID" value="SDE46951.1"/>
    <property type="molecule type" value="Genomic_DNA"/>
</dbReference>
<dbReference type="STRING" id="227084.SAMN05421855_101789"/>
<evidence type="ECO:0000256" key="1">
    <source>
        <dbReference type="ARBA" id="ARBA00022737"/>
    </source>
</evidence>
<dbReference type="SMART" id="SM00028">
    <property type="entry name" value="TPR"/>
    <property type="match status" value="7"/>
</dbReference>
<evidence type="ECO:0000313" key="4">
    <source>
        <dbReference type="EMBL" id="SDE46951.1"/>
    </source>
</evidence>
<name>A0A1G7D5Z7_9FLAO</name>
<keyword evidence="5" id="KW-1185">Reference proteome</keyword>
<protein>
    <submittedName>
        <fullName evidence="4">Tetratricopeptide repeat-containing protein</fullName>
    </submittedName>
</protein>
<evidence type="ECO:0000256" key="2">
    <source>
        <dbReference type="ARBA" id="ARBA00022803"/>
    </source>
</evidence>
<accession>A0A1G7D5Z7</accession>
<dbReference type="InterPro" id="IPR019734">
    <property type="entry name" value="TPR_rpt"/>
</dbReference>
<gene>
    <name evidence="4" type="ORF">SAMN05421855_101789</name>
</gene>
<dbReference type="InterPro" id="IPR050498">
    <property type="entry name" value="Ycf3"/>
</dbReference>
<evidence type="ECO:0000313" key="5">
    <source>
        <dbReference type="Proteomes" id="UP000199321"/>
    </source>
</evidence>
<reference evidence="4 5" key="1">
    <citation type="submission" date="2016-10" db="EMBL/GenBank/DDBJ databases">
        <authorList>
            <person name="de Groot N.N."/>
        </authorList>
    </citation>
    <scope>NUCLEOTIDE SEQUENCE [LARGE SCALE GENOMIC DNA]</scope>
    <source>
        <strain evidence="4 5">DSM 16195</strain>
    </source>
</reference>
<keyword evidence="2 3" id="KW-0802">TPR repeat</keyword>
<proteinExistence type="predicted"/>
<dbReference type="OrthoDB" id="1465784at2"/>
<organism evidence="4 5">
    <name type="scientific">Ulvibacter litoralis</name>
    <dbReference type="NCBI Taxonomy" id="227084"/>
    <lineage>
        <taxon>Bacteria</taxon>
        <taxon>Pseudomonadati</taxon>
        <taxon>Bacteroidota</taxon>
        <taxon>Flavobacteriia</taxon>
        <taxon>Flavobacteriales</taxon>
        <taxon>Flavobacteriaceae</taxon>
        <taxon>Ulvibacter</taxon>
    </lineage>
</organism>
<evidence type="ECO:0000256" key="3">
    <source>
        <dbReference type="PROSITE-ProRule" id="PRU00339"/>
    </source>
</evidence>
<dbReference type="Proteomes" id="UP000199321">
    <property type="component" value="Unassembled WGS sequence"/>
</dbReference>
<sequence>MKMKYTYYFLFFFGILLFPKQLGAQEIEGPTDDLGDVSDAFQESFFEALKQKGIENYELALVALEKAERAAKEDAKAKAVVYFEMGKNQAFLKKYKEAEESFKKVTATEGDKVEVLEALYDVYYQERDYDAAIPLVIKLIAVDDDYKEDLANLYSRTKQYDKAIEVLDDLDDSKGESDYRDALRKQIYRHTGNTAGQITKLESKIDTNPKKEQDYLNLIYLYSEEGNTQKAFETAKELLKNNPKSELAHLALYKFYLTEGDVENGLASMKKVMTSESVDKPSKYKVLGDFIQFVNANPQYENELTTIVTTFANDDNGAVYEKLGDYYVTKGRKDEALTLYEKGIALDSDNYSLLKNTLLLQIDLKKFESALTLSNSALEIFPAQPLIYLLNGVANNKLQNTDAAIESLETGIDYLLDTPKMERDFYEQLSVSYSLKGDTQKSNLYAKKALEVKDTN</sequence>
<dbReference type="Pfam" id="PF13174">
    <property type="entry name" value="TPR_6"/>
    <property type="match status" value="1"/>
</dbReference>
<dbReference type="SUPFAM" id="SSF48452">
    <property type="entry name" value="TPR-like"/>
    <property type="match status" value="2"/>
</dbReference>
<dbReference type="PROSITE" id="PS50005">
    <property type="entry name" value="TPR"/>
    <property type="match status" value="1"/>
</dbReference>
<feature type="repeat" description="TPR" evidence="3">
    <location>
        <begin position="317"/>
        <end position="350"/>
    </location>
</feature>